<feature type="region of interest" description="Disordered" evidence="1">
    <location>
        <begin position="1071"/>
        <end position="1103"/>
    </location>
</feature>
<protein>
    <submittedName>
        <fullName evidence="2">Uncharacterized protein</fullName>
    </submittedName>
</protein>
<evidence type="ECO:0000313" key="3">
    <source>
        <dbReference type="Proteomes" id="UP000320333"/>
    </source>
</evidence>
<feature type="compositionally biased region" description="Polar residues" evidence="1">
    <location>
        <begin position="790"/>
        <end position="805"/>
    </location>
</feature>
<dbReference type="STRING" id="246404.A0A507ERG6"/>
<feature type="compositionally biased region" description="Pro residues" evidence="1">
    <location>
        <begin position="1372"/>
        <end position="1384"/>
    </location>
</feature>
<feature type="compositionally biased region" description="Polar residues" evidence="1">
    <location>
        <begin position="1083"/>
        <end position="1103"/>
    </location>
</feature>
<feature type="compositionally biased region" description="Polar residues" evidence="1">
    <location>
        <begin position="815"/>
        <end position="832"/>
    </location>
</feature>
<sequence>MGCTSSKAVTAAEAEEIALSLASKNQAHTALDSCTGWKKVIVQFSDSIETSCLAGTLWSEEERDIPFAKAFKNLSLSIVELSVVSRDFLEAIDAHHKLLSEILSLQRQHHDILKQLSKQYTEFQSQEQKIHHARFIRQSNSMLDLMPTSYTTNNKAVGPRRKKKALTVDPEDILIDVEEVDQRSYKQCRQRLELLVRQEQTQWEKIDFERETSLPASIHGLFLAQGNFWNQYSRVFEKLKKVCAHYSKAVEESNPGASMKASSMADFYSSGVKNAHRRRLSITANADQAFAAKQQKLLLFQNPETSLEICKRRLKILKRWHHLSHLCVKLWLDLRDVEIEHVRSCLEWLASLSESHWVVRQYSLNVVDEIVVPPAPESQKKFALMLAGWAEAIRYPVSSTEFAFGSTLNLQKPTLVVRNCLQYVERTVFSVHEREKNAYDMVKQLAVMTGKQTLLSLAPKAGASESEAKKMAAKMNSAQAGPASAAAEALRHKLDRTLIENRIFRRTKLIKCQTELWRGLEFSTKFIGTLYIYLGSQHESKLKNDDVFATTMETSIDEESPESQPEQPPTRHGRHASLAVTGSIPTISQSDINTGAHTPKSFLSVRALASTEDPNRITSEETDNPFPTIPTPRQADATLHDVQDYIPPPATSERRKSSRMFLYGVKDTDETAGIMTKKPTIKGKSWSSIDQPPNRKTWAKQSAKVHPDAGETAEFDGISQQDENAFMSQTSLLRSHIEEAKFRRGSAKLDASISAHSFIVSTTILEANSAGDSLDGKTGDITDNTDKIKSSNNDNGQTPPAASSDQLRDSPHSIPATSLNPNSEASPHGSQSWTAGSVILPVLCFTTDSQTTLPKDVPSTSEEEQVATHLDAKMGPVLGESSSNVAAADVPQQEAVAISAVHVTITASTESNATTVQASIRQPSESADENAAITAPFASTATPEPIPIGQVSNTATAESIAVGKPFPKPKKKRKKAKSDTPSSHAKKDAIKPDSAAVSTSAAAAAAAAAAGIIPTIKIQHRKRNDASRKKEKGPPPPPPLNPVHISALVSPSFFVSSASMTSTRMIPIPGDEELQDPYKAQPTAPSISEPFQPSPNSTESTTDSFSVPIVQPVAEPAAKLQSTAPVSQPSAISPEANSLEHSVPGIGLISVAEFRRSSSFQRLTGGGVDVFNGNIPAAINRIPAASFESTRSSLNRRNESETPQRVSLTHEPTDSRRTSGSSIPSRGSRAIDLPMTVEPPQKPKKPSINLFEEPQPNIHRRVSMNTRTRGQLQAGRRLFTPESSRPVSRRGSINGPDALKLRPSLIPIEPATTAVAPVKPPSDGGFFRILKTVTSDTTSSLNSMSAVPRSGATTLDLDVPVSRKTSVKHAKLPPPDPPNQPYPPREGGSPMFTRHGLRDTLTVGSRI</sequence>
<dbReference type="EMBL" id="QEAP01000440">
    <property type="protein sequence ID" value="TPX66432.1"/>
    <property type="molecule type" value="Genomic_DNA"/>
</dbReference>
<feature type="region of interest" description="Disordered" evidence="1">
    <location>
        <begin position="554"/>
        <end position="576"/>
    </location>
</feature>
<evidence type="ECO:0000313" key="2">
    <source>
        <dbReference type="EMBL" id="TPX66432.1"/>
    </source>
</evidence>
<accession>A0A507ERG6</accession>
<gene>
    <name evidence="2" type="ORF">CcCBS67573_g07819</name>
</gene>
<proteinExistence type="predicted"/>
<organism evidence="2 3">
    <name type="scientific">Chytriomyces confervae</name>
    <dbReference type="NCBI Taxonomy" id="246404"/>
    <lineage>
        <taxon>Eukaryota</taxon>
        <taxon>Fungi</taxon>
        <taxon>Fungi incertae sedis</taxon>
        <taxon>Chytridiomycota</taxon>
        <taxon>Chytridiomycota incertae sedis</taxon>
        <taxon>Chytridiomycetes</taxon>
        <taxon>Chytridiales</taxon>
        <taxon>Chytriomycetaceae</taxon>
        <taxon>Chytriomyces</taxon>
    </lineage>
</organism>
<feature type="compositionally biased region" description="Basic residues" evidence="1">
    <location>
        <begin position="967"/>
        <end position="976"/>
    </location>
</feature>
<feature type="region of interest" description="Disordered" evidence="1">
    <location>
        <begin position="959"/>
        <end position="993"/>
    </location>
</feature>
<feature type="region of interest" description="Disordered" evidence="1">
    <location>
        <begin position="682"/>
        <end position="703"/>
    </location>
</feature>
<feature type="region of interest" description="Disordered" evidence="1">
    <location>
        <begin position="1188"/>
        <end position="1298"/>
    </location>
</feature>
<feature type="region of interest" description="Disordered" evidence="1">
    <location>
        <begin position="769"/>
        <end position="832"/>
    </location>
</feature>
<evidence type="ECO:0000256" key="1">
    <source>
        <dbReference type="SAM" id="MobiDB-lite"/>
    </source>
</evidence>
<dbReference type="Proteomes" id="UP000320333">
    <property type="component" value="Unassembled WGS sequence"/>
</dbReference>
<feature type="region of interest" description="Disordered" evidence="1">
    <location>
        <begin position="611"/>
        <end position="632"/>
    </location>
</feature>
<dbReference type="OrthoDB" id="2161581at2759"/>
<comment type="caution">
    <text evidence="2">The sequence shown here is derived from an EMBL/GenBank/DDBJ whole genome shotgun (WGS) entry which is preliminary data.</text>
</comment>
<keyword evidence="3" id="KW-1185">Reference proteome</keyword>
<feature type="region of interest" description="Disordered" evidence="1">
    <location>
        <begin position="1016"/>
        <end position="1044"/>
    </location>
</feature>
<reference evidence="2 3" key="1">
    <citation type="journal article" date="2019" name="Sci. Rep.">
        <title>Comparative genomics of chytrid fungi reveal insights into the obligate biotrophic and pathogenic lifestyle of Synchytrium endobioticum.</title>
        <authorList>
            <person name="van de Vossenberg B.T.L.H."/>
            <person name="Warris S."/>
            <person name="Nguyen H.D.T."/>
            <person name="van Gent-Pelzer M.P.E."/>
            <person name="Joly D.L."/>
            <person name="van de Geest H.C."/>
            <person name="Bonants P.J.M."/>
            <person name="Smith D.S."/>
            <person name="Levesque C.A."/>
            <person name="van der Lee T.A.J."/>
        </authorList>
    </citation>
    <scope>NUCLEOTIDE SEQUENCE [LARGE SCALE GENOMIC DNA]</scope>
    <source>
        <strain evidence="2 3">CBS 675.73</strain>
    </source>
</reference>
<feature type="compositionally biased region" description="Basic and acidic residues" evidence="1">
    <location>
        <begin position="774"/>
        <end position="789"/>
    </location>
</feature>
<feature type="region of interest" description="Disordered" evidence="1">
    <location>
        <begin position="1363"/>
        <end position="1407"/>
    </location>
</feature>
<name>A0A507ERG6_9FUNG</name>